<keyword evidence="2 7" id="KW-0808">Transferase</keyword>
<dbReference type="EMBL" id="FQUI01000013">
    <property type="protein sequence ID" value="SHE73247.1"/>
    <property type="molecule type" value="Genomic_DNA"/>
</dbReference>
<evidence type="ECO:0000256" key="3">
    <source>
        <dbReference type="ARBA" id="ARBA00022723"/>
    </source>
</evidence>
<name>A0A1M4VWC8_MARH1</name>
<keyword evidence="6 7" id="KW-0418">Kinase</keyword>
<dbReference type="PROSITE" id="PS00113">
    <property type="entry name" value="ADENYLATE_KINASE"/>
    <property type="match status" value="1"/>
</dbReference>
<comment type="subcellular location">
    <subcellularLocation>
        <location evidence="7 9">Cytoplasm</location>
    </subcellularLocation>
</comment>
<keyword evidence="1 7" id="KW-0963">Cytoplasm</keyword>
<evidence type="ECO:0000256" key="9">
    <source>
        <dbReference type="RuleBase" id="RU003331"/>
    </source>
</evidence>
<evidence type="ECO:0000256" key="6">
    <source>
        <dbReference type="ARBA" id="ARBA00022777"/>
    </source>
</evidence>
<keyword evidence="3 7" id="KW-0479">Metal-binding</keyword>
<comment type="similarity">
    <text evidence="7 8">Belongs to the adenylate kinase family.</text>
</comment>
<dbReference type="EC" id="2.7.4.3" evidence="7 9"/>
<keyword evidence="12" id="KW-1185">Reference proteome</keyword>
<evidence type="ECO:0000256" key="8">
    <source>
        <dbReference type="RuleBase" id="RU003330"/>
    </source>
</evidence>
<feature type="binding site" evidence="7">
    <location>
        <position position="174"/>
    </location>
    <ligand>
        <name>AMP</name>
        <dbReference type="ChEBI" id="CHEBI:456215"/>
    </ligand>
</feature>
<evidence type="ECO:0000313" key="11">
    <source>
        <dbReference type="EMBL" id="SHE73247.1"/>
    </source>
</evidence>
<comment type="domain">
    <text evidence="7">Consists of three domains, a large central CORE domain and two small peripheral domains, NMPbind and LID, which undergo movements during catalysis. The LID domain closes over the site of phosphoryl transfer upon ATP binding. Assembling and dissambling the active center during each catalytic cycle provides an effective means to prevent ATP hydrolysis. Some bacteria have evolved a zinc-coordinating structure that stabilizes the LID domain.</text>
</comment>
<keyword evidence="5 7" id="KW-0547">Nucleotide-binding</keyword>
<evidence type="ECO:0000259" key="10">
    <source>
        <dbReference type="Pfam" id="PF05191"/>
    </source>
</evidence>
<gene>
    <name evidence="7" type="primary">adk</name>
    <name evidence="11" type="ORF">SAMN02745164_01021</name>
</gene>
<feature type="binding site" evidence="7">
    <location>
        <begin position="139"/>
        <end position="140"/>
    </location>
    <ligand>
        <name>ATP</name>
        <dbReference type="ChEBI" id="CHEBI:30616"/>
    </ligand>
</feature>
<dbReference type="FunFam" id="3.40.50.300:FF:000106">
    <property type="entry name" value="Adenylate kinase mitochondrial"/>
    <property type="match status" value="1"/>
</dbReference>
<dbReference type="GO" id="GO:0005737">
    <property type="term" value="C:cytoplasm"/>
    <property type="evidence" value="ECO:0007669"/>
    <property type="project" value="UniProtKB-SubCell"/>
</dbReference>
<comment type="catalytic activity">
    <reaction evidence="7 9">
        <text>AMP + ATP = 2 ADP</text>
        <dbReference type="Rhea" id="RHEA:12973"/>
        <dbReference type="ChEBI" id="CHEBI:30616"/>
        <dbReference type="ChEBI" id="CHEBI:456215"/>
        <dbReference type="ChEBI" id="CHEBI:456216"/>
        <dbReference type="EC" id="2.7.4.3"/>
    </reaction>
</comment>
<dbReference type="InterPro" id="IPR007862">
    <property type="entry name" value="Adenylate_kinase_lid-dom"/>
</dbReference>
<accession>A0A1M4VWC8</accession>
<dbReference type="OrthoDB" id="9805030at2"/>
<dbReference type="GO" id="GO:0044209">
    <property type="term" value="P:AMP salvage"/>
    <property type="evidence" value="ECO:0007669"/>
    <property type="project" value="UniProtKB-UniRule"/>
</dbReference>
<dbReference type="NCBIfam" id="NF011100">
    <property type="entry name" value="PRK14527.1"/>
    <property type="match status" value="1"/>
</dbReference>
<keyword evidence="4 7" id="KW-0545">Nucleotide biosynthesis</keyword>
<dbReference type="GO" id="GO:0008270">
    <property type="term" value="F:zinc ion binding"/>
    <property type="evidence" value="ECO:0007669"/>
    <property type="project" value="UniProtKB-UniRule"/>
</dbReference>
<sequence length="219" mass="24783">MKKLNLLFFGPPGAGKGTIAKEVSKKYNIPHISTGDMLREAVASESELGKQVKSILDSGQLVSDEIMLEVIKSRLNKNDVDKGFILDGFPRTLPQAEALETLLKDIKNPITGIIYLEVDEETVVKRITSRRICPKCGKIYNIITLKPKIDNTCDICGVELIQRDDDKEEVVRDRYKVYMEKTYPVIEFYKKYNQFFTVDGSGTVEIVTKEVFNILEGIL</sequence>
<dbReference type="Gene3D" id="3.40.50.300">
    <property type="entry name" value="P-loop containing nucleotide triphosphate hydrolases"/>
    <property type="match status" value="1"/>
</dbReference>
<comment type="subunit">
    <text evidence="7 9">Monomer.</text>
</comment>
<dbReference type="Pfam" id="PF05191">
    <property type="entry name" value="ADK_lid"/>
    <property type="match status" value="1"/>
</dbReference>
<comment type="caution">
    <text evidence="11">The sequence shown here is derived from an EMBL/GenBank/DDBJ whole genome shotgun (WGS) entry which is preliminary data.</text>
</comment>
<keyword evidence="7" id="KW-0862">Zinc</keyword>
<feature type="binding site" evidence="7">
    <location>
        <position position="163"/>
    </location>
    <ligand>
        <name>AMP</name>
        <dbReference type="ChEBI" id="CHEBI:456215"/>
    </ligand>
</feature>
<dbReference type="NCBIfam" id="NF001380">
    <property type="entry name" value="PRK00279.1-2"/>
    <property type="match status" value="1"/>
</dbReference>
<dbReference type="InterPro" id="IPR027417">
    <property type="entry name" value="P-loop_NTPase"/>
</dbReference>
<keyword evidence="7 9" id="KW-0067">ATP-binding</keyword>
<feature type="binding site" evidence="7">
    <location>
        <position position="39"/>
    </location>
    <ligand>
        <name>AMP</name>
        <dbReference type="ChEBI" id="CHEBI:456215"/>
    </ligand>
</feature>
<feature type="binding site" evidence="7">
    <location>
        <position position="133"/>
    </location>
    <ligand>
        <name>Zn(2+)</name>
        <dbReference type="ChEBI" id="CHEBI:29105"/>
        <note>structural</note>
    </ligand>
</feature>
<proteinExistence type="inferred from homology"/>
<dbReference type="HAMAP" id="MF_00235">
    <property type="entry name" value="Adenylate_kinase_Adk"/>
    <property type="match status" value="1"/>
</dbReference>
<comment type="function">
    <text evidence="7">Catalyzes the reversible transfer of the terminal phosphate group between ATP and AMP. Plays an important role in cellular energy homeostasis and in adenine nucleotide metabolism.</text>
</comment>
<feature type="region of interest" description="NMP" evidence="7">
    <location>
        <begin position="33"/>
        <end position="62"/>
    </location>
</feature>
<feature type="binding site" evidence="7">
    <location>
        <position position="153"/>
    </location>
    <ligand>
        <name>Zn(2+)</name>
        <dbReference type="ChEBI" id="CHEBI:29105"/>
        <note>structural</note>
    </ligand>
</feature>
<dbReference type="PRINTS" id="PR00094">
    <property type="entry name" value="ADENYLTKNASE"/>
</dbReference>
<evidence type="ECO:0000256" key="5">
    <source>
        <dbReference type="ARBA" id="ARBA00022741"/>
    </source>
</evidence>
<feature type="binding site" evidence="7">
    <location>
        <begin position="13"/>
        <end position="18"/>
    </location>
    <ligand>
        <name>ATP</name>
        <dbReference type="ChEBI" id="CHEBI:30616"/>
    </ligand>
</feature>
<evidence type="ECO:0000256" key="4">
    <source>
        <dbReference type="ARBA" id="ARBA00022727"/>
    </source>
</evidence>
<evidence type="ECO:0000313" key="12">
    <source>
        <dbReference type="Proteomes" id="UP000184334"/>
    </source>
</evidence>
<feature type="binding site" evidence="7">
    <location>
        <position position="34"/>
    </location>
    <ligand>
        <name>AMP</name>
        <dbReference type="ChEBI" id="CHEBI:456215"/>
    </ligand>
</feature>
<feature type="binding site" evidence="7">
    <location>
        <position position="136"/>
    </location>
    <ligand>
        <name>Zn(2+)</name>
        <dbReference type="ChEBI" id="CHEBI:29105"/>
        <note>structural</note>
    </ligand>
</feature>
<dbReference type="STRING" id="1122195.SAMN02745164_01021"/>
<dbReference type="InterPro" id="IPR006259">
    <property type="entry name" value="Adenyl_kin_sub"/>
</dbReference>
<evidence type="ECO:0000256" key="7">
    <source>
        <dbReference type="HAMAP-Rule" id="MF_00235"/>
    </source>
</evidence>
<reference evidence="11" key="1">
    <citation type="submission" date="2016-11" db="EMBL/GenBank/DDBJ databases">
        <authorList>
            <person name="Varghese N."/>
            <person name="Submissions S."/>
        </authorList>
    </citation>
    <scope>NUCLEOTIDE SEQUENCE [LARGE SCALE GENOMIC DNA]</scope>
    <source>
        <strain evidence="11">DSM 16785</strain>
    </source>
</reference>
<dbReference type="RefSeq" id="WP_072864123.1">
    <property type="nucleotide sequence ID" value="NZ_FQUI01000013.1"/>
</dbReference>
<organism evidence="11 12">
    <name type="scientific">Marinitoga hydrogenitolerans (strain DSM 16785 / JCM 12826 / AT1271)</name>
    <dbReference type="NCBI Taxonomy" id="1122195"/>
    <lineage>
        <taxon>Bacteria</taxon>
        <taxon>Thermotogati</taxon>
        <taxon>Thermotogota</taxon>
        <taxon>Thermotogae</taxon>
        <taxon>Petrotogales</taxon>
        <taxon>Petrotogaceae</taxon>
        <taxon>Marinitoga</taxon>
    </lineage>
</organism>
<evidence type="ECO:0000256" key="2">
    <source>
        <dbReference type="ARBA" id="ARBA00022679"/>
    </source>
</evidence>
<dbReference type="PANTHER" id="PTHR23359">
    <property type="entry name" value="NUCLEOTIDE KINASE"/>
    <property type="match status" value="1"/>
</dbReference>
<dbReference type="UniPathway" id="UPA00588">
    <property type="reaction ID" value="UER00649"/>
</dbReference>
<dbReference type="Proteomes" id="UP000184334">
    <property type="component" value="Unassembled WGS sequence"/>
</dbReference>
<protein>
    <recommendedName>
        <fullName evidence="7 9">Adenylate kinase</fullName>
        <shortName evidence="7">AK</shortName>
        <ecNumber evidence="7 9">2.7.4.3</ecNumber>
    </recommendedName>
    <alternativeName>
        <fullName evidence="7">ATP-AMP transphosphorylase</fullName>
    </alternativeName>
    <alternativeName>
        <fullName evidence="7">ATP:AMP phosphotransferase</fullName>
    </alternativeName>
    <alternativeName>
        <fullName evidence="7">Adenylate monophosphate kinase</fullName>
    </alternativeName>
</protein>
<dbReference type="InterPro" id="IPR033690">
    <property type="entry name" value="Adenylat_kinase_CS"/>
</dbReference>
<feature type="region of interest" description="LID" evidence="7">
    <location>
        <begin position="129"/>
        <end position="166"/>
    </location>
</feature>
<dbReference type="NCBIfam" id="NF001386">
    <property type="entry name" value="PRK00279.2-4"/>
    <property type="match status" value="1"/>
</dbReference>
<dbReference type="SUPFAM" id="SSF52540">
    <property type="entry name" value="P-loop containing nucleoside triphosphate hydrolases"/>
    <property type="match status" value="1"/>
</dbReference>
<feature type="binding site" evidence="7">
    <location>
        <position position="95"/>
    </location>
    <ligand>
        <name>AMP</name>
        <dbReference type="ChEBI" id="CHEBI:456215"/>
    </ligand>
</feature>
<dbReference type="CDD" id="cd01428">
    <property type="entry name" value="ADK"/>
    <property type="match status" value="1"/>
</dbReference>
<feature type="domain" description="Adenylate kinase active site lid" evidence="10">
    <location>
        <begin position="130"/>
        <end position="165"/>
    </location>
</feature>
<evidence type="ECO:0000256" key="1">
    <source>
        <dbReference type="ARBA" id="ARBA00022490"/>
    </source>
</evidence>
<feature type="binding site" evidence="7">
    <location>
        <begin position="88"/>
        <end position="91"/>
    </location>
    <ligand>
        <name>AMP</name>
        <dbReference type="ChEBI" id="CHEBI:456215"/>
    </ligand>
</feature>
<dbReference type="AlphaFoldDB" id="A0A1M4VWC8"/>
<dbReference type="GO" id="GO:0004017">
    <property type="term" value="F:AMP kinase activity"/>
    <property type="evidence" value="ECO:0007669"/>
    <property type="project" value="UniProtKB-UniRule"/>
</dbReference>
<feature type="binding site" evidence="7">
    <location>
        <begin position="60"/>
        <end position="62"/>
    </location>
    <ligand>
        <name>AMP</name>
        <dbReference type="ChEBI" id="CHEBI:456215"/>
    </ligand>
</feature>
<dbReference type="InterPro" id="IPR000850">
    <property type="entry name" value="Adenylat/UMP-CMP_kin"/>
</dbReference>
<dbReference type="GO" id="GO:0005524">
    <property type="term" value="F:ATP binding"/>
    <property type="evidence" value="ECO:0007669"/>
    <property type="project" value="UniProtKB-UniRule"/>
</dbReference>
<feature type="binding site" evidence="7">
    <location>
        <position position="130"/>
    </location>
    <ligand>
        <name>ATP</name>
        <dbReference type="ChEBI" id="CHEBI:30616"/>
    </ligand>
</feature>
<dbReference type="Pfam" id="PF00406">
    <property type="entry name" value="ADK"/>
    <property type="match status" value="1"/>
</dbReference>
<feature type="binding site" evidence="7">
    <location>
        <position position="202"/>
    </location>
    <ligand>
        <name>ATP</name>
        <dbReference type="ChEBI" id="CHEBI:30616"/>
    </ligand>
</feature>
<dbReference type="NCBIfam" id="TIGR01351">
    <property type="entry name" value="adk"/>
    <property type="match status" value="1"/>
</dbReference>
<dbReference type="NCBIfam" id="NF001381">
    <property type="entry name" value="PRK00279.1-3"/>
    <property type="match status" value="1"/>
</dbReference>
<comment type="pathway">
    <text evidence="7">Purine metabolism; AMP biosynthesis via salvage pathway; AMP from ADP: step 1/1.</text>
</comment>
<feature type="binding site" evidence="7">
    <location>
        <position position="156"/>
    </location>
    <ligand>
        <name>Zn(2+)</name>
        <dbReference type="ChEBI" id="CHEBI:29105"/>
        <note>structural</note>
    </ligand>
</feature>